<organism evidence="1 2">
    <name type="scientific">Sistotremastrum suecicum HHB10207 ss-3</name>
    <dbReference type="NCBI Taxonomy" id="1314776"/>
    <lineage>
        <taxon>Eukaryota</taxon>
        <taxon>Fungi</taxon>
        <taxon>Dikarya</taxon>
        <taxon>Basidiomycota</taxon>
        <taxon>Agaricomycotina</taxon>
        <taxon>Agaricomycetes</taxon>
        <taxon>Sistotremastrales</taxon>
        <taxon>Sistotremastraceae</taxon>
        <taxon>Sistotremastrum</taxon>
    </lineage>
</organism>
<evidence type="ECO:0000313" key="1">
    <source>
        <dbReference type="EMBL" id="KZT41866.1"/>
    </source>
</evidence>
<reference evidence="1 2" key="1">
    <citation type="journal article" date="2016" name="Mol. Biol. Evol.">
        <title>Comparative Genomics of Early-Diverging Mushroom-Forming Fungi Provides Insights into the Origins of Lignocellulose Decay Capabilities.</title>
        <authorList>
            <person name="Nagy L.G."/>
            <person name="Riley R."/>
            <person name="Tritt A."/>
            <person name="Adam C."/>
            <person name="Daum C."/>
            <person name="Floudas D."/>
            <person name="Sun H."/>
            <person name="Yadav J.S."/>
            <person name="Pangilinan J."/>
            <person name="Larsson K.H."/>
            <person name="Matsuura K."/>
            <person name="Barry K."/>
            <person name="Labutti K."/>
            <person name="Kuo R."/>
            <person name="Ohm R.A."/>
            <person name="Bhattacharya S.S."/>
            <person name="Shirouzu T."/>
            <person name="Yoshinaga Y."/>
            <person name="Martin F.M."/>
            <person name="Grigoriev I.V."/>
            <person name="Hibbett D.S."/>
        </authorList>
    </citation>
    <scope>NUCLEOTIDE SEQUENCE [LARGE SCALE GENOMIC DNA]</scope>
    <source>
        <strain evidence="1 2">HHB10207 ss-3</strain>
    </source>
</reference>
<keyword evidence="2" id="KW-1185">Reference proteome</keyword>
<proteinExistence type="predicted"/>
<name>A0A166GNU7_9AGAM</name>
<sequence>MASSIYLPLGPVLHSSADDLEAANWVLLWVVLVRIPAKQWVRTPQELWKQYLSENDAGSNLDGKKVIHVDILHWGPPITSIRRRFRPGEAMLPFAALLSQLFTIADRATREVESLLEKDAESSGPSASTIMEILRRHYNEWLEIISNPTVVLPDRW</sequence>
<dbReference type="AlphaFoldDB" id="A0A166GNU7"/>
<evidence type="ECO:0000313" key="2">
    <source>
        <dbReference type="Proteomes" id="UP000076798"/>
    </source>
</evidence>
<accession>A0A166GNU7</accession>
<evidence type="ECO:0008006" key="3">
    <source>
        <dbReference type="Google" id="ProtNLM"/>
    </source>
</evidence>
<dbReference type="EMBL" id="KV428018">
    <property type="protein sequence ID" value="KZT41866.1"/>
    <property type="molecule type" value="Genomic_DNA"/>
</dbReference>
<dbReference type="Proteomes" id="UP000076798">
    <property type="component" value="Unassembled WGS sequence"/>
</dbReference>
<protein>
    <recommendedName>
        <fullName evidence="3">Fungal-type protein kinase domain-containing protein</fullName>
    </recommendedName>
</protein>
<gene>
    <name evidence="1" type="ORF">SISSUDRAFT_1042404</name>
</gene>